<comment type="subcellular location">
    <subcellularLocation>
        <location evidence="1">Cell membrane</location>
        <topology evidence="1">Multi-pass membrane protein</topology>
    </subcellularLocation>
</comment>
<dbReference type="InterPro" id="IPR025857">
    <property type="entry name" value="MacB_PCD"/>
</dbReference>
<keyword evidence="4 6" id="KW-1133">Transmembrane helix</keyword>
<comment type="caution">
    <text evidence="9">The sequence shown here is derived from an EMBL/GenBank/DDBJ whole genome shotgun (WGS) entry which is preliminary data.</text>
</comment>
<keyword evidence="3 6" id="KW-0812">Transmembrane</keyword>
<accession>A0ABQ6H2J3</accession>
<evidence type="ECO:0000256" key="1">
    <source>
        <dbReference type="ARBA" id="ARBA00004651"/>
    </source>
</evidence>
<keyword evidence="2" id="KW-1003">Cell membrane</keyword>
<evidence type="ECO:0000313" key="9">
    <source>
        <dbReference type="EMBL" id="GLX82398.1"/>
    </source>
</evidence>
<proteinExistence type="predicted"/>
<feature type="domain" description="ABC3 transporter permease C-terminal" evidence="7">
    <location>
        <begin position="290"/>
        <end position="403"/>
    </location>
</feature>
<evidence type="ECO:0000256" key="2">
    <source>
        <dbReference type="ARBA" id="ARBA00022475"/>
    </source>
</evidence>
<evidence type="ECO:0000256" key="4">
    <source>
        <dbReference type="ARBA" id="ARBA00022989"/>
    </source>
</evidence>
<dbReference type="InterPro" id="IPR051125">
    <property type="entry name" value="ABC-4/HrtB_transporter"/>
</dbReference>
<dbReference type="PANTHER" id="PTHR43738">
    <property type="entry name" value="ABC TRANSPORTER, MEMBRANE PROTEIN"/>
    <property type="match status" value="1"/>
</dbReference>
<sequence>MFIKLAIKSLLYRKTSVLFTLLAMSMSVFIMVGVEHIRLQAKTSFTNSISGVDLIVGARTSNINLLLYSVFRVGEPTNNVSLSSYQALLDDTNIRWAVPIALGDSHKGFRVMGTTNQYFEYFSFANKQYLSLKKGTEFKELFDVVIGSQVANKLGYVVGDKVVLSHGIGVTSFTHHDHLPFRVSGILSATGTPVDQTVHVSLQGLHAVHLPKAKIKSVLDRKGSSLTMLDDFIPQSITSVFLGLKSRIAVFQIQRKINSNPNEPLSAILPGVALSQLWQTMSIFDNVLRLISLLVFISSLLGLTAMLCSSIKERSHEIKLLRMIGAPAGFIFWFIELEALLIAFLGSLVACSALSFMLLYGQSYLIDHYGVVISANILQSMSLVVSGLFVLLVFSAALAPALIAYKEAKT</sequence>
<dbReference type="Pfam" id="PF02687">
    <property type="entry name" value="FtsX"/>
    <property type="match status" value="1"/>
</dbReference>
<dbReference type="InterPro" id="IPR003838">
    <property type="entry name" value="ABC3_permease_C"/>
</dbReference>
<dbReference type="PANTHER" id="PTHR43738:SF2">
    <property type="entry name" value="ABC TRANSPORTER PERMEASE"/>
    <property type="match status" value="1"/>
</dbReference>
<reference evidence="9 10" key="1">
    <citation type="submission" date="2023-03" db="EMBL/GenBank/DDBJ databases">
        <title>Draft genome sequence of Thalassotalea eurytherma JCM 18482T.</title>
        <authorList>
            <person name="Sawabe T."/>
        </authorList>
    </citation>
    <scope>NUCLEOTIDE SEQUENCE [LARGE SCALE GENOMIC DNA]</scope>
    <source>
        <strain evidence="9 10">JCM 18482</strain>
    </source>
</reference>
<feature type="domain" description="MacB-like periplasmic core" evidence="8">
    <location>
        <begin position="19"/>
        <end position="207"/>
    </location>
</feature>
<keyword evidence="5 6" id="KW-0472">Membrane</keyword>
<dbReference type="Proteomes" id="UP001157133">
    <property type="component" value="Unassembled WGS sequence"/>
</dbReference>
<gene>
    <name evidence="9" type="ORF">theurythT_18500</name>
</gene>
<feature type="transmembrane region" description="Helical" evidence="6">
    <location>
        <begin position="341"/>
        <end position="360"/>
    </location>
</feature>
<feature type="transmembrane region" description="Helical" evidence="6">
    <location>
        <begin position="320"/>
        <end position="335"/>
    </location>
</feature>
<protein>
    <submittedName>
        <fullName evidence="9">Permease</fullName>
    </submittedName>
</protein>
<feature type="transmembrane region" description="Helical" evidence="6">
    <location>
        <begin position="15"/>
        <end position="34"/>
    </location>
</feature>
<dbReference type="EMBL" id="BSSU01000009">
    <property type="protein sequence ID" value="GLX82398.1"/>
    <property type="molecule type" value="Genomic_DNA"/>
</dbReference>
<feature type="transmembrane region" description="Helical" evidence="6">
    <location>
        <begin position="290"/>
        <end position="308"/>
    </location>
</feature>
<dbReference type="RefSeq" id="WP_284207767.1">
    <property type="nucleotide sequence ID" value="NZ_BSSU01000009.1"/>
</dbReference>
<keyword evidence="10" id="KW-1185">Reference proteome</keyword>
<evidence type="ECO:0000259" key="8">
    <source>
        <dbReference type="Pfam" id="PF12704"/>
    </source>
</evidence>
<evidence type="ECO:0000313" key="10">
    <source>
        <dbReference type="Proteomes" id="UP001157133"/>
    </source>
</evidence>
<feature type="transmembrane region" description="Helical" evidence="6">
    <location>
        <begin position="381"/>
        <end position="405"/>
    </location>
</feature>
<evidence type="ECO:0000256" key="5">
    <source>
        <dbReference type="ARBA" id="ARBA00023136"/>
    </source>
</evidence>
<name>A0ABQ6H2J3_9GAMM</name>
<evidence type="ECO:0000256" key="6">
    <source>
        <dbReference type="SAM" id="Phobius"/>
    </source>
</evidence>
<organism evidence="9 10">
    <name type="scientific">Thalassotalea eurytherma</name>
    <dbReference type="NCBI Taxonomy" id="1144278"/>
    <lineage>
        <taxon>Bacteria</taxon>
        <taxon>Pseudomonadati</taxon>
        <taxon>Pseudomonadota</taxon>
        <taxon>Gammaproteobacteria</taxon>
        <taxon>Alteromonadales</taxon>
        <taxon>Colwelliaceae</taxon>
        <taxon>Thalassotalea</taxon>
    </lineage>
</organism>
<dbReference type="Pfam" id="PF12704">
    <property type="entry name" value="MacB_PCD"/>
    <property type="match status" value="1"/>
</dbReference>
<evidence type="ECO:0000259" key="7">
    <source>
        <dbReference type="Pfam" id="PF02687"/>
    </source>
</evidence>
<evidence type="ECO:0000256" key="3">
    <source>
        <dbReference type="ARBA" id="ARBA00022692"/>
    </source>
</evidence>